<evidence type="ECO:0000313" key="2">
    <source>
        <dbReference type="EMBL" id="KAF5662938.1"/>
    </source>
</evidence>
<dbReference type="OrthoDB" id="3832628at2759"/>
<gene>
    <name evidence="2" type="ORF">FHETE_7713</name>
</gene>
<comment type="caution">
    <text evidence="2">The sequence shown here is derived from an EMBL/GenBank/DDBJ whole genome shotgun (WGS) entry which is preliminary data.</text>
</comment>
<evidence type="ECO:0000313" key="3">
    <source>
        <dbReference type="Proteomes" id="UP000567885"/>
    </source>
</evidence>
<organism evidence="2 3">
    <name type="scientific">Fusarium heterosporum</name>
    <dbReference type="NCBI Taxonomy" id="42747"/>
    <lineage>
        <taxon>Eukaryota</taxon>
        <taxon>Fungi</taxon>
        <taxon>Dikarya</taxon>
        <taxon>Ascomycota</taxon>
        <taxon>Pezizomycotina</taxon>
        <taxon>Sordariomycetes</taxon>
        <taxon>Hypocreomycetidae</taxon>
        <taxon>Hypocreales</taxon>
        <taxon>Nectriaceae</taxon>
        <taxon>Fusarium</taxon>
        <taxon>Fusarium heterosporum species complex</taxon>
    </lineage>
</organism>
<dbReference type="InterPro" id="IPR024391">
    <property type="entry name" value="LDB19_N"/>
</dbReference>
<dbReference type="Pfam" id="PF13002">
    <property type="entry name" value="LDB19"/>
    <property type="match status" value="1"/>
</dbReference>
<dbReference type="AlphaFoldDB" id="A0A8H5T4G0"/>
<accession>A0A8H5T4G0</accession>
<dbReference type="InterPro" id="IPR014752">
    <property type="entry name" value="Arrestin-like_C"/>
</dbReference>
<name>A0A8H5T4G0_FUSHE</name>
<sequence length="386" mass="43532">MSPKFSSILSLKHPNTEIKSPLASFRRHFDASSPIVLDSQNLEGSPVNGHLFLNVNNIAIEARDVLVTLNVYITQKRPYKRGCKACHRYALESKSHYVITTSVVLKPGTHSFPFFFNVGSYLPPSMDTSLVAVTWELHTVASIQPQGQLQTIPRLYTYKRDLHVVRAIQVPLPIEPSRRLFPATGIENSCSYHPVMNKAGANRVELTLSGLLSRPGNGETIHVWKLLKGSWWIEEKIETIAKACGAHCHISCEKKQEVERHRKQTNILGRGEIYDGWTTNTNVNKVNLSFEYSLKKSKRSLSFDIKTGDKGETTLSHSLIIEVVLIKEHYPKGGSASPTRTGIARILRSSHSLFLSDYNRPFVYNQDQKGELPCYGERALYLPNYE</sequence>
<keyword evidence="3" id="KW-1185">Reference proteome</keyword>
<protein>
    <recommendedName>
        <fullName evidence="1">LDB19 N-terminal domain-containing protein</fullName>
    </recommendedName>
</protein>
<feature type="domain" description="LDB19 N-terminal" evidence="1">
    <location>
        <begin position="69"/>
        <end position="249"/>
    </location>
</feature>
<dbReference type="EMBL" id="JAAGWQ010000155">
    <property type="protein sequence ID" value="KAF5662938.1"/>
    <property type="molecule type" value="Genomic_DNA"/>
</dbReference>
<evidence type="ECO:0000259" key="1">
    <source>
        <dbReference type="Pfam" id="PF13002"/>
    </source>
</evidence>
<proteinExistence type="predicted"/>
<dbReference type="Gene3D" id="2.60.40.640">
    <property type="match status" value="1"/>
</dbReference>
<reference evidence="2 3" key="1">
    <citation type="submission" date="2020-05" db="EMBL/GenBank/DDBJ databases">
        <title>Identification and distribution of gene clusters putatively required for synthesis of sphingolipid metabolism inhibitors in phylogenetically diverse species of the filamentous fungus Fusarium.</title>
        <authorList>
            <person name="Kim H.-S."/>
            <person name="Busman M."/>
            <person name="Brown D.W."/>
            <person name="Divon H."/>
            <person name="Uhlig S."/>
            <person name="Proctor R.H."/>
        </authorList>
    </citation>
    <scope>NUCLEOTIDE SEQUENCE [LARGE SCALE GENOMIC DNA]</scope>
    <source>
        <strain evidence="2 3">NRRL 20693</strain>
    </source>
</reference>
<dbReference type="Proteomes" id="UP000567885">
    <property type="component" value="Unassembled WGS sequence"/>
</dbReference>